<protein>
    <submittedName>
        <fullName evidence="1">Uncharacterized protein</fullName>
    </submittedName>
</protein>
<dbReference type="AlphaFoldDB" id="A0A0E9TRS9"/>
<name>A0A0E9TRS9_ANGAN</name>
<reference evidence="1" key="1">
    <citation type="submission" date="2014-11" db="EMBL/GenBank/DDBJ databases">
        <authorList>
            <person name="Amaro Gonzalez C."/>
        </authorList>
    </citation>
    <scope>NUCLEOTIDE SEQUENCE</scope>
</reference>
<sequence>MLMRVLAVGNDLQEDNNFDWG</sequence>
<proteinExistence type="predicted"/>
<accession>A0A0E9TRS9</accession>
<organism evidence="1">
    <name type="scientific">Anguilla anguilla</name>
    <name type="common">European freshwater eel</name>
    <name type="synonym">Muraena anguilla</name>
    <dbReference type="NCBI Taxonomy" id="7936"/>
    <lineage>
        <taxon>Eukaryota</taxon>
        <taxon>Metazoa</taxon>
        <taxon>Chordata</taxon>
        <taxon>Craniata</taxon>
        <taxon>Vertebrata</taxon>
        <taxon>Euteleostomi</taxon>
        <taxon>Actinopterygii</taxon>
        <taxon>Neopterygii</taxon>
        <taxon>Teleostei</taxon>
        <taxon>Anguilliformes</taxon>
        <taxon>Anguillidae</taxon>
        <taxon>Anguilla</taxon>
    </lineage>
</organism>
<reference evidence="1" key="2">
    <citation type="journal article" date="2015" name="Fish Shellfish Immunol.">
        <title>Early steps in the European eel (Anguilla anguilla)-Vibrio vulnificus interaction in the gills: Role of the RtxA13 toxin.</title>
        <authorList>
            <person name="Callol A."/>
            <person name="Pajuelo D."/>
            <person name="Ebbesson L."/>
            <person name="Teles M."/>
            <person name="MacKenzie S."/>
            <person name="Amaro C."/>
        </authorList>
    </citation>
    <scope>NUCLEOTIDE SEQUENCE</scope>
</reference>
<evidence type="ECO:0000313" key="1">
    <source>
        <dbReference type="EMBL" id="JAH56172.1"/>
    </source>
</evidence>
<dbReference type="EMBL" id="GBXM01052405">
    <property type="protein sequence ID" value="JAH56172.1"/>
    <property type="molecule type" value="Transcribed_RNA"/>
</dbReference>